<dbReference type="STRING" id="1453495.AT01_4085"/>
<dbReference type="EMBL" id="CQEH01000007">
    <property type="protein sequence ID" value="CNL02983.1"/>
    <property type="molecule type" value="Genomic_DNA"/>
</dbReference>
<name>A0A0T9TNJ4_YERAL</name>
<proteinExistence type="predicted"/>
<evidence type="ECO:0000313" key="4">
    <source>
        <dbReference type="Proteomes" id="UP000041595"/>
    </source>
</evidence>
<evidence type="ECO:0000313" key="1">
    <source>
        <dbReference type="EMBL" id="CNK93422.1"/>
    </source>
</evidence>
<keyword evidence="3" id="KW-1185">Reference proteome</keyword>
<dbReference type="OrthoDB" id="5416084at2"/>
<dbReference type="PIRSF" id="PIRSF029288">
    <property type="entry name" value="SciE_ImpE"/>
    <property type="match status" value="1"/>
</dbReference>
<dbReference type="Pfam" id="PF07024">
    <property type="entry name" value="ImpE"/>
    <property type="match status" value="1"/>
</dbReference>
<reference evidence="2 3" key="2">
    <citation type="submission" date="2015-03" db="EMBL/GenBank/DDBJ databases">
        <authorList>
            <consortium name="Pathogen Informatics"/>
            <person name="Murphy D."/>
        </authorList>
    </citation>
    <scope>NUCLEOTIDE SEQUENCE [LARGE SCALE GENOMIC DNA]</scope>
    <source>
        <strain evidence="2 3">IP08791</strain>
    </source>
</reference>
<gene>
    <name evidence="1" type="ORF">ERS137965_01507</name>
    <name evidence="2" type="ORF">ERS137966_02023</name>
</gene>
<dbReference type="InterPro" id="IPR011990">
    <property type="entry name" value="TPR-like_helical_dom_sf"/>
</dbReference>
<dbReference type="Proteomes" id="UP000038647">
    <property type="component" value="Unassembled WGS sequence"/>
</dbReference>
<reference evidence="1 4" key="1">
    <citation type="submission" date="2015-03" db="EMBL/GenBank/DDBJ databases">
        <authorList>
            <person name="Murphy D."/>
        </authorList>
    </citation>
    <scope>NUCLEOTIDE SEQUENCE [LARGE SCALE GENOMIC DNA]</scope>
    <source>
        <strain evidence="1 4">IP06005</strain>
    </source>
</reference>
<sequence length="275" mass="30999">MNTTNLNELLKSRSLAEIQADVIAKLKTKPTDTDARELLFKLYCLGGLWQKALLQLETLTKLAPDMTKRAELYKNLVLSEKLREEVLAGKREPGTLGNPLPEWVALMLQANQQWHEGNYLKSEELRQQALSQAPESAGENSSATPFSWIADSDGRIGPVCEFISAGGYRWVPFADVQLMTVSKPQNITDLVWAPAQLTVNDKIWYGYLPARYPLAADADNDTKLGLKTEWDQPADSLYIGSGRKMFITDQNEYALFDIEEFRFDVEKFGFGEQAK</sequence>
<protein>
    <submittedName>
        <fullName evidence="1">Protein of avirulence locus ImpE</fullName>
    </submittedName>
</protein>
<dbReference type="GeneID" id="45573159"/>
<dbReference type="eggNOG" id="COG4455">
    <property type="taxonomic scope" value="Bacteria"/>
</dbReference>
<accession>A0A0T9TNJ4</accession>
<dbReference type="AlphaFoldDB" id="A0A0T9TNJ4"/>
<dbReference type="EMBL" id="CQEJ01000007">
    <property type="protein sequence ID" value="CNK93422.1"/>
    <property type="molecule type" value="Genomic_DNA"/>
</dbReference>
<evidence type="ECO:0000313" key="3">
    <source>
        <dbReference type="Proteomes" id="UP000038647"/>
    </source>
</evidence>
<evidence type="ECO:0000313" key="2">
    <source>
        <dbReference type="EMBL" id="CNL02983.1"/>
    </source>
</evidence>
<organism evidence="1 4">
    <name type="scientific">Yersinia aldovae</name>
    <dbReference type="NCBI Taxonomy" id="29483"/>
    <lineage>
        <taxon>Bacteria</taxon>
        <taxon>Pseudomonadati</taxon>
        <taxon>Pseudomonadota</taxon>
        <taxon>Gammaproteobacteria</taxon>
        <taxon>Enterobacterales</taxon>
        <taxon>Yersiniaceae</taxon>
        <taxon>Yersinia</taxon>
    </lineage>
</organism>
<dbReference type="Gene3D" id="1.25.40.10">
    <property type="entry name" value="Tetratricopeptide repeat domain"/>
    <property type="match status" value="1"/>
</dbReference>
<dbReference type="InterPro" id="IPR009211">
    <property type="entry name" value="TagJ"/>
</dbReference>
<dbReference type="Proteomes" id="UP000041595">
    <property type="component" value="Unassembled WGS sequence"/>
</dbReference>
<dbReference type="SUPFAM" id="SSF144059">
    <property type="entry name" value="ImpE-like"/>
    <property type="match status" value="1"/>
</dbReference>
<dbReference type="RefSeq" id="WP_004705505.1">
    <property type="nucleotide sequence ID" value="NZ_CABHPY010000144.1"/>
</dbReference>